<proteinExistence type="predicted"/>
<evidence type="ECO:0000313" key="3">
    <source>
        <dbReference type="Proteomes" id="UP001161497"/>
    </source>
</evidence>
<name>A0ABN8XL62_9BACT</name>
<keyword evidence="1" id="KW-1133">Transmembrane helix</keyword>
<sequence>MPTEEAKNFFLKKRGPIFLGLILFAGGIVLILQSLWNHHEKKPEPLIKIETKDSQFLSLPTFFPVQKYWHYTFGNKGHFWIAQYLDSQNTSCFARIFPPKPIGSEIDDVLGRIWIEAMRSVNAHAPSNALFIGWWDVSQRLKLFTGKEIWIESYDSTVIPKDGLKMLEEMFGAPKETNRLSILAKSYAANALEGLEILKKALPAGRPLYLCITTEDISNLALAFGQSPQSMGYDWRVFPRAGTDIHGLIPTVMKWVNEKESAGYMLQELPSHDILVWRADKKAKETLLGRLLPLTTSIANPLPRVKLLYQSSWGGYLQFYALE</sequence>
<evidence type="ECO:0008006" key="4">
    <source>
        <dbReference type="Google" id="ProtNLM"/>
    </source>
</evidence>
<keyword evidence="1" id="KW-0472">Membrane</keyword>
<evidence type="ECO:0000256" key="1">
    <source>
        <dbReference type="SAM" id="Phobius"/>
    </source>
</evidence>
<organism evidence="2 3">
    <name type="scientific">Candidatus Methylacidiphilum fumarolicum</name>
    <dbReference type="NCBI Taxonomy" id="591154"/>
    <lineage>
        <taxon>Bacteria</taxon>
        <taxon>Pseudomonadati</taxon>
        <taxon>Verrucomicrobiota</taxon>
        <taxon>Methylacidiphilae</taxon>
        <taxon>Methylacidiphilales</taxon>
        <taxon>Methylacidiphilaceae</taxon>
        <taxon>Methylacidiphilum (ex Ratnadevi et al. 2023)</taxon>
    </lineage>
</organism>
<evidence type="ECO:0000313" key="2">
    <source>
        <dbReference type="EMBL" id="CAI9086776.1"/>
    </source>
</evidence>
<protein>
    <recommendedName>
        <fullName evidence="4">Hydroxylamine oxidation protein HaoB</fullName>
    </recommendedName>
</protein>
<dbReference type="InterPro" id="IPR030891">
    <property type="entry name" value="HaoB_nitrify"/>
</dbReference>
<reference evidence="2" key="1">
    <citation type="submission" date="2023-03" db="EMBL/GenBank/DDBJ databases">
        <authorList>
            <person name="Cremers G."/>
            <person name="Picone N."/>
        </authorList>
    </citation>
    <scope>NUCLEOTIDE SEQUENCE</scope>
    <source>
        <strain evidence="2">Sample_alias</strain>
    </source>
</reference>
<feature type="transmembrane region" description="Helical" evidence="1">
    <location>
        <begin position="17"/>
        <end position="36"/>
    </location>
</feature>
<dbReference type="NCBIfam" id="TIGR04392">
    <property type="entry name" value="haoB_nitrify"/>
    <property type="match status" value="1"/>
</dbReference>
<dbReference type="Proteomes" id="UP001161497">
    <property type="component" value="Chromosome"/>
</dbReference>
<keyword evidence="3" id="KW-1185">Reference proteome</keyword>
<keyword evidence="1" id="KW-0812">Transmembrane</keyword>
<accession>A0ABN8XL62</accession>
<dbReference type="RefSeq" id="WP_009061860.1">
    <property type="nucleotide sequence ID" value="NZ_LXJS01000004.1"/>
</dbReference>
<dbReference type="EMBL" id="OX458932">
    <property type="protein sequence ID" value="CAI9086776.1"/>
    <property type="molecule type" value="Genomic_DNA"/>
</dbReference>
<gene>
    <name evidence="2" type="ORF">MFUM_2471</name>
</gene>